<evidence type="ECO:0000313" key="3">
    <source>
        <dbReference type="Proteomes" id="UP000050920"/>
    </source>
</evidence>
<reference evidence="2 3" key="1">
    <citation type="journal article" date="2015" name="Genome Announc.">
        <title>Expanding the biotechnology potential of lactobacilli through comparative genomics of 213 strains and associated genera.</title>
        <authorList>
            <person name="Sun Z."/>
            <person name="Harris H.M."/>
            <person name="McCann A."/>
            <person name="Guo C."/>
            <person name="Argimon S."/>
            <person name="Zhang W."/>
            <person name="Yang X."/>
            <person name="Jeffery I.B."/>
            <person name="Cooney J.C."/>
            <person name="Kagawa T.F."/>
            <person name="Liu W."/>
            <person name="Song Y."/>
            <person name="Salvetti E."/>
            <person name="Wrobel A."/>
            <person name="Rasinkangas P."/>
            <person name="Parkhill J."/>
            <person name="Rea M.C."/>
            <person name="O'Sullivan O."/>
            <person name="Ritari J."/>
            <person name="Douillard F.P."/>
            <person name="Paul Ross R."/>
            <person name="Yang R."/>
            <person name="Briner A.E."/>
            <person name="Felis G.E."/>
            <person name="de Vos W.M."/>
            <person name="Barrangou R."/>
            <person name="Klaenhammer T.R."/>
            <person name="Caufield P.W."/>
            <person name="Cui Y."/>
            <person name="Zhang H."/>
            <person name="O'Toole P.W."/>
        </authorList>
    </citation>
    <scope>NUCLEOTIDE SEQUENCE [LARGE SCALE GENOMIC DNA]</scope>
    <source>
        <strain evidence="2 3">DSM 21115</strain>
    </source>
</reference>
<dbReference type="InterPro" id="IPR000182">
    <property type="entry name" value="GNAT_dom"/>
</dbReference>
<accession>A0A0R2NRD1</accession>
<dbReference type="SUPFAM" id="SSF55729">
    <property type="entry name" value="Acyl-CoA N-acyltransferases (Nat)"/>
    <property type="match status" value="1"/>
</dbReference>
<dbReference type="InterPro" id="IPR016181">
    <property type="entry name" value="Acyl_CoA_acyltransferase"/>
</dbReference>
<dbReference type="AlphaFoldDB" id="A0A0R2NRD1"/>
<protein>
    <recommendedName>
        <fullName evidence="1">N-acetyltransferase domain-containing protein</fullName>
    </recommendedName>
</protein>
<sequence>MMRLVLVAFTAMHRERVQLNHYQLSDLTYTASPQQVLQRVKSAANCEMILVKNADQIVGCFCLQGAAAPCEYGGDAHHDLLLRSFSIDERYRRQHLGLTAMQLVPGYVRQNYPEIKRVILAVNHANVAAKQCYQQAGFRDSGRRNLGRRGEQLIYERDV</sequence>
<dbReference type="Gene3D" id="3.40.630.30">
    <property type="match status" value="1"/>
</dbReference>
<organism evidence="2 3">
    <name type="scientific">Lactiplantibacillus fabifermentans DSM 21115</name>
    <dbReference type="NCBI Taxonomy" id="1413187"/>
    <lineage>
        <taxon>Bacteria</taxon>
        <taxon>Bacillati</taxon>
        <taxon>Bacillota</taxon>
        <taxon>Bacilli</taxon>
        <taxon>Lactobacillales</taxon>
        <taxon>Lactobacillaceae</taxon>
        <taxon>Lactiplantibacillus</taxon>
    </lineage>
</organism>
<name>A0A0R2NRD1_9LACO</name>
<evidence type="ECO:0000259" key="1">
    <source>
        <dbReference type="PROSITE" id="PS51186"/>
    </source>
</evidence>
<keyword evidence="3" id="KW-1185">Reference proteome</keyword>
<dbReference type="EMBL" id="AYGX02000048">
    <property type="protein sequence ID" value="KRO28244.1"/>
    <property type="molecule type" value="Genomic_DNA"/>
</dbReference>
<evidence type="ECO:0000313" key="2">
    <source>
        <dbReference type="EMBL" id="KRO28244.1"/>
    </source>
</evidence>
<proteinExistence type="predicted"/>
<comment type="caution">
    <text evidence="2">The sequence shown here is derived from an EMBL/GenBank/DDBJ whole genome shotgun (WGS) entry which is preliminary data.</text>
</comment>
<dbReference type="PROSITE" id="PS51186">
    <property type="entry name" value="GNAT"/>
    <property type="match status" value="1"/>
</dbReference>
<dbReference type="Pfam" id="PF00583">
    <property type="entry name" value="Acetyltransf_1"/>
    <property type="match status" value="1"/>
</dbReference>
<gene>
    <name evidence="2" type="ORF">DY78_GL002556</name>
</gene>
<dbReference type="Proteomes" id="UP000050920">
    <property type="component" value="Unassembled WGS sequence"/>
</dbReference>
<feature type="domain" description="N-acetyltransferase" evidence="1">
    <location>
        <begin position="4"/>
        <end position="159"/>
    </location>
</feature>
<dbReference type="GO" id="GO:0016747">
    <property type="term" value="F:acyltransferase activity, transferring groups other than amino-acyl groups"/>
    <property type="evidence" value="ECO:0007669"/>
    <property type="project" value="InterPro"/>
</dbReference>
<dbReference type="RefSeq" id="WP_051385191.1">
    <property type="nucleotide sequence ID" value="NZ_AYGX02000048.1"/>
</dbReference>